<evidence type="ECO:0000313" key="2">
    <source>
        <dbReference type="EMBL" id="SMP38376.1"/>
    </source>
</evidence>
<dbReference type="SMART" id="SM00530">
    <property type="entry name" value="HTH_XRE"/>
    <property type="match status" value="1"/>
</dbReference>
<proteinExistence type="predicted"/>
<organism evidence="2 3">
    <name type="scientific">Anoxynatronum buryatiense</name>
    <dbReference type="NCBI Taxonomy" id="489973"/>
    <lineage>
        <taxon>Bacteria</taxon>
        <taxon>Bacillati</taxon>
        <taxon>Bacillota</taxon>
        <taxon>Clostridia</taxon>
        <taxon>Eubacteriales</taxon>
        <taxon>Clostridiaceae</taxon>
        <taxon>Anoxynatronum</taxon>
    </lineage>
</organism>
<keyword evidence="3" id="KW-1185">Reference proteome</keyword>
<dbReference type="RefSeq" id="WP_283407453.1">
    <property type="nucleotide sequence ID" value="NZ_FXUF01000001.1"/>
</dbReference>
<accession>A0AA45WSR2</accession>
<evidence type="ECO:0000313" key="3">
    <source>
        <dbReference type="Proteomes" id="UP001158066"/>
    </source>
</evidence>
<gene>
    <name evidence="2" type="ORF">SAMN06296020_10188</name>
</gene>
<name>A0AA45WSR2_9CLOT</name>
<dbReference type="AlphaFoldDB" id="A0AA45WSR2"/>
<evidence type="ECO:0000259" key="1">
    <source>
        <dbReference type="PROSITE" id="PS50943"/>
    </source>
</evidence>
<dbReference type="SUPFAM" id="SSF47413">
    <property type="entry name" value="lambda repressor-like DNA-binding domains"/>
    <property type="match status" value="1"/>
</dbReference>
<comment type="caution">
    <text evidence="2">The sequence shown here is derived from an EMBL/GenBank/DDBJ whole genome shotgun (WGS) entry which is preliminary data.</text>
</comment>
<protein>
    <submittedName>
        <fullName evidence="2">Transcriptional regulator, contains XRE-family HTH domain</fullName>
    </submittedName>
</protein>
<dbReference type="InterPro" id="IPR001387">
    <property type="entry name" value="Cro/C1-type_HTH"/>
</dbReference>
<feature type="domain" description="HTH cro/C1-type" evidence="1">
    <location>
        <begin position="7"/>
        <end position="59"/>
    </location>
</feature>
<dbReference type="Pfam" id="PF01381">
    <property type="entry name" value="HTH_3"/>
    <property type="match status" value="1"/>
</dbReference>
<dbReference type="CDD" id="cd00093">
    <property type="entry name" value="HTH_XRE"/>
    <property type="match status" value="1"/>
</dbReference>
<dbReference type="EMBL" id="FXUF01000001">
    <property type="protein sequence ID" value="SMP38376.1"/>
    <property type="molecule type" value="Genomic_DNA"/>
</dbReference>
<dbReference type="PROSITE" id="PS50943">
    <property type="entry name" value="HTH_CROC1"/>
    <property type="match status" value="1"/>
</dbReference>
<dbReference type="GO" id="GO:0003677">
    <property type="term" value="F:DNA binding"/>
    <property type="evidence" value="ECO:0007669"/>
    <property type="project" value="InterPro"/>
</dbReference>
<reference evidence="2" key="1">
    <citation type="submission" date="2017-05" db="EMBL/GenBank/DDBJ databases">
        <authorList>
            <person name="Varghese N."/>
            <person name="Submissions S."/>
        </authorList>
    </citation>
    <scope>NUCLEOTIDE SEQUENCE</scope>
    <source>
        <strain evidence="2">Su22</strain>
    </source>
</reference>
<sequence length="101" mass="11490">MEILNRIQALLREKGMTIAELERKANIGNGVIRRWNNSVPTADKLQRVAEVLGTTIDYLFNGENEADSKALFIGREASELTDEQREIITSMIRQMKAKNQN</sequence>
<dbReference type="Proteomes" id="UP001158066">
    <property type="component" value="Unassembled WGS sequence"/>
</dbReference>
<dbReference type="InterPro" id="IPR010982">
    <property type="entry name" value="Lambda_DNA-bd_dom_sf"/>
</dbReference>
<dbReference type="Gene3D" id="1.10.260.40">
    <property type="entry name" value="lambda repressor-like DNA-binding domains"/>
    <property type="match status" value="1"/>
</dbReference>